<name>A0A9D6A7X6_9BACT</name>
<dbReference type="SUPFAM" id="SSF48452">
    <property type="entry name" value="TPR-like"/>
    <property type="match status" value="1"/>
</dbReference>
<comment type="caution">
    <text evidence="1">The sequence shown here is derived from an EMBL/GenBank/DDBJ whole genome shotgun (WGS) entry which is preliminary data.</text>
</comment>
<proteinExistence type="predicted"/>
<evidence type="ECO:0000313" key="1">
    <source>
        <dbReference type="EMBL" id="MBF1447183.1"/>
    </source>
</evidence>
<organism evidence="1 2">
    <name type="scientific">Prevotella nigrescens</name>
    <dbReference type="NCBI Taxonomy" id="28133"/>
    <lineage>
        <taxon>Bacteria</taxon>
        <taxon>Pseudomonadati</taxon>
        <taxon>Bacteroidota</taxon>
        <taxon>Bacteroidia</taxon>
        <taxon>Bacteroidales</taxon>
        <taxon>Prevotellaceae</taxon>
        <taxon>Prevotella</taxon>
    </lineage>
</organism>
<protein>
    <submittedName>
        <fullName evidence="1">Uncharacterized protein</fullName>
    </submittedName>
</protein>
<dbReference type="RefSeq" id="WP_278490527.1">
    <property type="nucleotide sequence ID" value="NZ_JABZTM010000076.1"/>
</dbReference>
<accession>A0A9D6A7X6</accession>
<dbReference type="Proteomes" id="UP000787419">
    <property type="component" value="Unassembled WGS sequence"/>
</dbReference>
<dbReference type="AlphaFoldDB" id="A0A9D6A7X6"/>
<dbReference type="InterPro" id="IPR011990">
    <property type="entry name" value="TPR-like_helical_dom_sf"/>
</dbReference>
<dbReference type="EMBL" id="JABZTM010000076">
    <property type="protein sequence ID" value="MBF1447183.1"/>
    <property type="molecule type" value="Genomic_DNA"/>
</dbReference>
<reference evidence="1" key="1">
    <citation type="submission" date="2020-04" db="EMBL/GenBank/DDBJ databases">
        <title>Deep metagenomics examines the oral microbiome during advanced dental caries in children, revealing novel taxa and co-occurrences with host molecules.</title>
        <authorList>
            <person name="Baker J.L."/>
            <person name="Morton J.T."/>
            <person name="Dinis M."/>
            <person name="Alvarez R."/>
            <person name="Tran N.C."/>
            <person name="Knight R."/>
            <person name="Edlund A."/>
        </authorList>
    </citation>
    <scope>NUCLEOTIDE SEQUENCE</scope>
    <source>
        <strain evidence="1">JCVI_32_bin.50</strain>
    </source>
</reference>
<sequence>MSNAIQQIAERMLCQWEEAVSKKEVKVVRIIIKNGDETMLSAFYDYLLAIDIATDEFVFLFQLPFIDTDSFSRDIVAYLEKEIKVWNEAQKPQGFPAERIEWTPDYMLADGDNPALLAIRNLSNFADHLLGNEKFKCNFILHPDNDFLQKDFCEWLEKALQVKSWSNKMTLTFGDSFHDGDISELSDRFPEEISVITPDIDMDGAMERLAEQALLENQGDDVTEDEYRLNLVKLINSVKKRQADETQRLAKRCFDLALTKVRKNFNWIGQFVTLYLILLNDQLGYGNETEALYFADKAIDAAGKGIGKLDDTLSYRLLANAQLSKAAIYIGMRDWRNACPLYQEGSVSYHQCADYFMQMESLRMCGYCQEKQSLQREAADSYHQAYLLNSQLSLDVLRKSTFPLIALSLYQSPCREEFISDIEFEKRMKEIFGAEWQDFLFMYQQQMKTPPQIPSDYGTTE</sequence>
<evidence type="ECO:0000313" key="2">
    <source>
        <dbReference type="Proteomes" id="UP000787419"/>
    </source>
</evidence>
<gene>
    <name evidence="1" type="ORF">HXN55_07380</name>
</gene>